<proteinExistence type="inferred from homology"/>
<dbReference type="InterPro" id="IPR015894">
    <property type="entry name" value="Guanylate-bd_N"/>
</dbReference>
<keyword evidence="5" id="KW-0378">Hydrolase</keyword>
<dbReference type="OrthoDB" id="2135133at2759"/>
<evidence type="ECO:0000313" key="5">
    <source>
        <dbReference type="EMBL" id="KRW99017.1"/>
    </source>
</evidence>
<dbReference type="OMA" id="TWIFIIA"/>
<dbReference type="InterPro" id="IPR027417">
    <property type="entry name" value="P-loop_NTPase"/>
</dbReference>
<evidence type="ECO:0000256" key="2">
    <source>
        <dbReference type="ARBA" id="ARBA00023134"/>
    </source>
</evidence>
<protein>
    <submittedName>
        <fullName evidence="5">p-loop containing nucleoside triphosphate hydrolase</fullName>
    </submittedName>
</protein>
<keyword evidence="2" id="KW-0342">GTP-binding</keyword>
<accession>A0A0V0Q9W2</accession>
<dbReference type="AlphaFoldDB" id="A0A0V0Q9W2"/>
<dbReference type="InterPro" id="IPR030386">
    <property type="entry name" value="G_GB1_RHD3_dom"/>
</dbReference>
<sequence length="262" mass="30900">MIITNFFQNPCTKGIWIWGEPIPLTEQIDLILLDTEGLNSYKRDEQIDAKLFLLTNLLSSTLIYNVFHNIDERALEQLSFITSISSLFLDQEKNKISQQFPNLIWLVRDFSLNFTNKQNQTLTSKQYMENQLRLAEGQTEEIQDCHTLVRPVIEEEKLRNIEKLQYSELRSTFKNEGINSQRMPQITSLQERVILKEYNRILQTAKEYFNELIEQEILQKMPLNESEINEIFQQISEKSKKVLDRFTYSQELYTEGLVKCGA</sequence>
<evidence type="ECO:0000256" key="1">
    <source>
        <dbReference type="ARBA" id="ARBA00022741"/>
    </source>
</evidence>
<dbReference type="GO" id="GO:0005525">
    <property type="term" value="F:GTP binding"/>
    <property type="evidence" value="ECO:0007669"/>
    <property type="project" value="UniProtKB-KW"/>
</dbReference>
<dbReference type="Gene3D" id="3.40.50.300">
    <property type="entry name" value="P-loop containing nucleotide triphosphate hydrolases"/>
    <property type="match status" value="1"/>
</dbReference>
<dbReference type="PROSITE" id="PS51715">
    <property type="entry name" value="G_GB1_RHD3"/>
    <property type="match status" value="1"/>
</dbReference>
<keyword evidence="1" id="KW-0547">Nucleotide-binding</keyword>
<gene>
    <name evidence="5" type="ORF">PPERSA_11618</name>
</gene>
<dbReference type="Proteomes" id="UP000054937">
    <property type="component" value="Unassembled WGS sequence"/>
</dbReference>
<feature type="domain" description="GB1/RHD3-type G" evidence="4">
    <location>
        <begin position="1"/>
        <end position="192"/>
    </location>
</feature>
<comment type="caution">
    <text evidence="5">The sequence shown here is derived from an EMBL/GenBank/DDBJ whole genome shotgun (WGS) entry which is preliminary data.</text>
</comment>
<name>A0A0V0Q9W2_PSEPJ</name>
<evidence type="ECO:0000259" key="4">
    <source>
        <dbReference type="PROSITE" id="PS51715"/>
    </source>
</evidence>
<dbReference type="SUPFAM" id="SSF52540">
    <property type="entry name" value="P-loop containing nucleoside triphosphate hydrolases"/>
    <property type="match status" value="1"/>
</dbReference>
<evidence type="ECO:0000256" key="3">
    <source>
        <dbReference type="PROSITE-ProRule" id="PRU01052"/>
    </source>
</evidence>
<dbReference type="GO" id="GO:0003924">
    <property type="term" value="F:GTPase activity"/>
    <property type="evidence" value="ECO:0007669"/>
    <property type="project" value="InterPro"/>
</dbReference>
<organism evidence="5 6">
    <name type="scientific">Pseudocohnilembus persalinus</name>
    <name type="common">Ciliate</name>
    <dbReference type="NCBI Taxonomy" id="266149"/>
    <lineage>
        <taxon>Eukaryota</taxon>
        <taxon>Sar</taxon>
        <taxon>Alveolata</taxon>
        <taxon>Ciliophora</taxon>
        <taxon>Intramacronucleata</taxon>
        <taxon>Oligohymenophorea</taxon>
        <taxon>Scuticociliatia</taxon>
        <taxon>Philasterida</taxon>
        <taxon>Pseudocohnilembidae</taxon>
        <taxon>Pseudocohnilembus</taxon>
    </lineage>
</organism>
<keyword evidence="6" id="KW-1185">Reference proteome</keyword>
<reference evidence="5 6" key="1">
    <citation type="journal article" date="2015" name="Sci. Rep.">
        <title>Genome of the facultative scuticociliatosis pathogen Pseudocohnilembus persalinus provides insight into its virulence through horizontal gene transfer.</title>
        <authorList>
            <person name="Xiong J."/>
            <person name="Wang G."/>
            <person name="Cheng J."/>
            <person name="Tian M."/>
            <person name="Pan X."/>
            <person name="Warren A."/>
            <person name="Jiang C."/>
            <person name="Yuan D."/>
            <person name="Miao W."/>
        </authorList>
    </citation>
    <scope>NUCLEOTIDE SEQUENCE [LARGE SCALE GENOMIC DNA]</scope>
    <source>
        <strain evidence="5">36N120E</strain>
    </source>
</reference>
<evidence type="ECO:0000313" key="6">
    <source>
        <dbReference type="Proteomes" id="UP000054937"/>
    </source>
</evidence>
<dbReference type="InParanoid" id="A0A0V0Q9W2"/>
<dbReference type="Pfam" id="PF02263">
    <property type="entry name" value="GBP"/>
    <property type="match status" value="1"/>
</dbReference>
<dbReference type="PANTHER" id="PTHR10751">
    <property type="entry name" value="GUANYLATE BINDING PROTEIN"/>
    <property type="match status" value="1"/>
</dbReference>
<dbReference type="EMBL" id="LDAU01000223">
    <property type="protein sequence ID" value="KRW99017.1"/>
    <property type="molecule type" value="Genomic_DNA"/>
</dbReference>
<comment type="similarity">
    <text evidence="3">Belongs to the TRAFAC class dynamin-like GTPase superfamily. GB1/RHD3 GTPase family.</text>
</comment>